<protein>
    <recommendedName>
        <fullName evidence="2">3'(2'),5'-bisphosphate nucleotidase</fullName>
        <ecNumber evidence="2">3.1.3.7</ecNumber>
    </recommendedName>
</protein>
<sequence length="362" mass="41958">MEIQNIATEAKENQVKACELFSILLYLSEECCRLLDEVHSNNQKLQTQMKDPENPVTIADLTIQKTIEHVLLHFYPKINIIGEEDPSTYAHIKPLVNVADVKKDAITEEFLVQNYEDRKELVSKSEFKDEVLEDPFNFKAEDLSVWIDPIDGTRELCAGRLENVTCMIGVVYKKIPIMGLVHRPYVERAGTLGETFFGSLEFGIYKCNFDRTWDERQIEEREFNYMAPFSTDDDIIDEDNHVLNVNVCWHRENAQNEECLEYLKPCKYVEDGGAGKRVLRVLDDINEMWVFPGYGQSGWDMCGPEALIRGRIGITSDCYEERFLYTNEIDPIRGCIFAKNQRLYDLALKRMGSFLPYLRTII</sequence>
<dbReference type="InterPro" id="IPR050725">
    <property type="entry name" value="CysQ/Inositol_MonoPase"/>
</dbReference>
<feature type="binding site" evidence="3">
    <location>
        <position position="83"/>
    </location>
    <ligand>
        <name>Mg(2+)</name>
        <dbReference type="ChEBI" id="CHEBI:18420"/>
        <label>1</label>
        <note>catalytic</note>
    </ligand>
</feature>
<evidence type="ECO:0000313" key="4">
    <source>
        <dbReference type="EMBL" id="CAE0384225.1"/>
    </source>
</evidence>
<evidence type="ECO:0000256" key="2">
    <source>
        <dbReference type="ARBA" id="ARBA00012633"/>
    </source>
</evidence>
<evidence type="ECO:0000256" key="3">
    <source>
        <dbReference type="PIRSR" id="PIRSR600760-2"/>
    </source>
</evidence>
<dbReference type="InterPro" id="IPR000760">
    <property type="entry name" value="Inositol_monophosphatase-like"/>
</dbReference>
<dbReference type="AlphaFoldDB" id="A0A7S3NXI5"/>
<feature type="binding site" evidence="3">
    <location>
        <position position="151"/>
    </location>
    <ligand>
        <name>Mg(2+)</name>
        <dbReference type="ChEBI" id="CHEBI:18420"/>
        <label>1</label>
        <note>catalytic</note>
    </ligand>
</feature>
<comment type="similarity">
    <text evidence="1">Belongs to the inositol monophosphatase superfamily.</text>
</comment>
<name>A0A7S3NXI5_EUPCR</name>
<organism evidence="4">
    <name type="scientific">Euplotes crassus</name>
    <dbReference type="NCBI Taxonomy" id="5936"/>
    <lineage>
        <taxon>Eukaryota</taxon>
        <taxon>Sar</taxon>
        <taxon>Alveolata</taxon>
        <taxon>Ciliophora</taxon>
        <taxon>Intramacronucleata</taxon>
        <taxon>Spirotrichea</taxon>
        <taxon>Hypotrichia</taxon>
        <taxon>Euplotida</taxon>
        <taxon>Euplotidae</taxon>
        <taxon>Moneuplotes</taxon>
    </lineage>
</organism>
<dbReference type="Gene3D" id="3.40.190.80">
    <property type="match status" value="1"/>
</dbReference>
<comment type="cofactor">
    <cofactor evidence="3">
        <name>Mg(2+)</name>
        <dbReference type="ChEBI" id="CHEBI:18420"/>
    </cofactor>
</comment>
<dbReference type="Pfam" id="PF00459">
    <property type="entry name" value="Inositol_P"/>
    <property type="match status" value="1"/>
</dbReference>
<keyword evidence="3" id="KW-0460">Magnesium</keyword>
<dbReference type="SUPFAM" id="SSF56655">
    <property type="entry name" value="Carbohydrate phosphatase"/>
    <property type="match status" value="1"/>
</dbReference>
<dbReference type="PANTHER" id="PTHR43028">
    <property type="entry name" value="3'(2'),5'-BISPHOSPHATE NUCLEOTIDASE 1"/>
    <property type="match status" value="1"/>
</dbReference>
<dbReference type="EMBL" id="HBIK01019409">
    <property type="protein sequence ID" value="CAE0384225.1"/>
    <property type="molecule type" value="Transcribed_RNA"/>
</dbReference>
<keyword evidence="3" id="KW-0479">Metal-binding</keyword>
<dbReference type="Gene3D" id="3.30.540.10">
    <property type="entry name" value="Fructose-1,6-Bisphosphatase, subunit A, domain 1"/>
    <property type="match status" value="1"/>
</dbReference>
<accession>A0A7S3NXI5</accession>
<reference evidence="4" key="1">
    <citation type="submission" date="2021-01" db="EMBL/GenBank/DDBJ databases">
        <authorList>
            <person name="Corre E."/>
            <person name="Pelletier E."/>
            <person name="Niang G."/>
            <person name="Scheremetjew M."/>
            <person name="Finn R."/>
            <person name="Kale V."/>
            <person name="Holt S."/>
            <person name="Cochrane G."/>
            <person name="Meng A."/>
            <person name="Brown T."/>
            <person name="Cohen L."/>
        </authorList>
    </citation>
    <scope>NUCLEOTIDE SEQUENCE</scope>
    <source>
        <strain evidence="4">CT5</strain>
    </source>
</reference>
<dbReference type="GO" id="GO:0046872">
    <property type="term" value="F:metal ion binding"/>
    <property type="evidence" value="ECO:0007669"/>
    <property type="project" value="UniProtKB-KW"/>
</dbReference>
<feature type="binding site" evidence="3">
    <location>
        <position position="300"/>
    </location>
    <ligand>
        <name>Mg(2+)</name>
        <dbReference type="ChEBI" id="CHEBI:18420"/>
        <label>1</label>
        <note>catalytic</note>
    </ligand>
</feature>
<dbReference type="PANTHER" id="PTHR43028:SF5">
    <property type="entry name" value="3'(2'),5'-BISPHOSPHATE NUCLEOTIDASE 1"/>
    <property type="match status" value="1"/>
</dbReference>
<dbReference type="EC" id="3.1.3.7" evidence="2"/>
<evidence type="ECO:0000256" key="1">
    <source>
        <dbReference type="ARBA" id="ARBA00009759"/>
    </source>
</evidence>
<feature type="binding site" evidence="3">
    <location>
        <position position="150"/>
    </location>
    <ligand>
        <name>Mg(2+)</name>
        <dbReference type="ChEBI" id="CHEBI:18420"/>
        <label>1</label>
        <note>catalytic</note>
    </ligand>
</feature>
<proteinExistence type="inferred from homology"/>
<dbReference type="GO" id="GO:0008441">
    <property type="term" value="F:3'(2'),5'-bisphosphate nucleotidase activity"/>
    <property type="evidence" value="ECO:0007669"/>
    <property type="project" value="UniProtKB-EC"/>
</dbReference>
<feature type="binding site" evidence="3">
    <location>
        <position position="148"/>
    </location>
    <ligand>
        <name>Mg(2+)</name>
        <dbReference type="ChEBI" id="CHEBI:18420"/>
        <label>1</label>
        <note>catalytic</note>
    </ligand>
</feature>
<gene>
    <name evidence="4" type="ORF">ECRA1380_LOCUS9188</name>
</gene>